<dbReference type="InterPro" id="IPR008407">
    <property type="entry name" value="Brnchd-chn_aa_trnsp_AzlD"/>
</dbReference>
<dbReference type="Proteomes" id="UP001596956">
    <property type="component" value="Unassembled WGS sequence"/>
</dbReference>
<organism evidence="2 3">
    <name type="scientific">Streptomonospora algeriensis</name>
    <dbReference type="NCBI Taxonomy" id="995084"/>
    <lineage>
        <taxon>Bacteria</taxon>
        <taxon>Bacillati</taxon>
        <taxon>Actinomycetota</taxon>
        <taxon>Actinomycetes</taxon>
        <taxon>Streptosporangiales</taxon>
        <taxon>Nocardiopsidaceae</taxon>
        <taxon>Streptomonospora</taxon>
    </lineage>
</organism>
<feature type="transmembrane region" description="Helical" evidence="1">
    <location>
        <begin position="6"/>
        <end position="26"/>
    </location>
</feature>
<protein>
    <submittedName>
        <fullName evidence="2">Branched-chain amino acid transporter permease</fullName>
    </submittedName>
</protein>
<evidence type="ECO:0000256" key="1">
    <source>
        <dbReference type="SAM" id="Phobius"/>
    </source>
</evidence>
<dbReference type="EMBL" id="JBHTHR010000010">
    <property type="protein sequence ID" value="MFD0799922.1"/>
    <property type="molecule type" value="Genomic_DNA"/>
</dbReference>
<evidence type="ECO:0000313" key="2">
    <source>
        <dbReference type="EMBL" id="MFD0799922.1"/>
    </source>
</evidence>
<accession>A0ABW3B9A2</accession>
<keyword evidence="3" id="KW-1185">Reference proteome</keyword>
<sequence length="106" mass="11528">MNQQALMVILTISAVTMALRVAPFVALDVLRDNAYLRYLGRVMPVGVMTLLVAYSLLETDFRTFPYGVPELGIALASGLLYWKTKASLLSIGSGLVAYVLLASFVL</sequence>
<keyword evidence="1" id="KW-0812">Transmembrane</keyword>
<comment type="caution">
    <text evidence="2">The sequence shown here is derived from an EMBL/GenBank/DDBJ whole genome shotgun (WGS) entry which is preliminary data.</text>
</comment>
<feature type="transmembrane region" description="Helical" evidence="1">
    <location>
        <begin position="38"/>
        <end position="57"/>
    </location>
</feature>
<feature type="transmembrane region" description="Helical" evidence="1">
    <location>
        <begin position="88"/>
        <end position="105"/>
    </location>
</feature>
<dbReference type="Pfam" id="PF05437">
    <property type="entry name" value="AzlD"/>
    <property type="match status" value="1"/>
</dbReference>
<keyword evidence="1" id="KW-0472">Membrane</keyword>
<keyword evidence="1" id="KW-1133">Transmembrane helix</keyword>
<name>A0ABW3B9A2_9ACTN</name>
<evidence type="ECO:0000313" key="3">
    <source>
        <dbReference type="Proteomes" id="UP001596956"/>
    </source>
</evidence>
<proteinExistence type="predicted"/>
<dbReference type="PIRSF" id="PIRSF003203">
    <property type="entry name" value="AzlD"/>
    <property type="match status" value="1"/>
</dbReference>
<reference evidence="3" key="1">
    <citation type="journal article" date="2019" name="Int. J. Syst. Evol. Microbiol.">
        <title>The Global Catalogue of Microorganisms (GCM) 10K type strain sequencing project: providing services to taxonomists for standard genome sequencing and annotation.</title>
        <authorList>
            <consortium name="The Broad Institute Genomics Platform"/>
            <consortium name="The Broad Institute Genome Sequencing Center for Infectious Disease"/>
            <person name="Wu L."/>
            <person name="Ma J."/>
        </authorList>
    </citation>
    <scope>NUCLEOTIDE SEQUENCE [LARGE SCALE GENOMIC DNA]</scope>
    <source>
        <strain evidence="3">CCUG 63369</strain>
    </source>
</reference>
<gene>
    <name evidence="2" type="ORF">ACFQZU_01115</name>
</gene>